<dbReference type="CDD" id="cd01837">
    <property type="entry name" value="SGNH_plant_lipase_like"/>
    <property type="match status" value="1"/>
</dbReference>
<dbReference type="Gramene" id="KOM57016">
    <property type="protein sequence ID" value="KOM57016"/>
    <property type="gene ID" value="LR48_Vigan11g004800"/>
</dbReference>
<name>A0A0L9VPN5_PHAAN</name>
<evidence type="ECO:0000256" key="3">
    <source>
        <dbReference type="SAM" id="SignalP"/>
    </source>
</evidence>
<dbReference type="EMBL" id="CM003381">
    <property type="protein sequence ID" value="KOM57016.1"/>
    <property type="molecule type" value="Genomic_DNA"/>
</dbReference>
<dbReference type="STRING" id="3914.A0A0L9VPN5"/>
<gene>
    <name evidence="4" type="ORF">LR48_Vigan11g004800</name>
</gene>
<keyword evidence="2 3" id="KW-0732">Signal</keyword>
<dbReference type="GO" id="GO:0016298">
    <property type="term" value="F:lipase activity"/>
    <property type="evidence" value="ECO:0007669"/>
    <property type="project" value="TreeGrafter"/>
</dbReference>
<dbReference type="InterPro" id="IPR001087">
    <property type="entry name" value="GDSL"/>
</dbReference>
<evidence type="ECO:0000256" key="1">
    <source>
        <dbReference type="ARBA" id="ARBA00008668"/>
    </source>
</evidence>
<proteinExistence type="inferred from homology"/>
<dbReference type="InterPro" id="IPR044552">
    <property type="entry name" value="GLIP1-5/GLL25"/>
</dbReference>
<dbReference type="InterPro" id="IPR036514">
    <property type="entry name" value="SGNH_hydro_sf"/>
</dbReference>
<dbReference type="PANTHER" id="PTHR45966:SF34">
    <property type="entry name" value="GDSL-LIKE LIPASE_ACYLHYDROLASE"/>
    <property type="match status" value="1"/>
</dbReference>
<evidence type="ECO:0000313" key="5">
    <source>
        <dbReference type="Proteomes" id="UP000053144"/>
    </source>
</evidence>
<evidence type="ECO:0000256" key="2">
    <source>
        <dbReference type="ARBA" id="ARBA00022729"/>
    </source>
</evidence>
<feature type="signal peptide" evidence="3">
    <location>
        <begin position="1"/>
        <end position="22"/>
    </location>
</feature>
<comment type="similarity">
    <text evidence="1">Belongs to the 'GDSL' lipolytic enzyme family.</text>
</comment>
<dbReference type="Gene3D" id="3.40.50.1110">
    <property type="entry name" value="SGNH hydrolase"/>
    <property type="match status" value="2"/>
</dbReference>
<organism evidence="4 5">
    <name type="scientific">Phaseolus angularis</name>
    <name type="common">Azuki bean</name>
    <name type="synonym">Vigna angularis</name>
    <dbReference type="NCBI Taxonomy" id="3914"/>
    <lineage>
        <taxon>Eukaryota</taxon>
        <taxon>Viridiplantae</taxon>
        <taxon>Streptophyta</taxon>
        <taxon>Embryophyta</taxon>
        <taxon>Tracheophyta</taxon>
        <taxon>Spermatophyta</taxon>
        <taxon>Magnoliopsida</taxon>
        <taxon>eudicotyledons</taxon>
        <taxon>Gunneridae</taxon>
        <taxon>Pentapetalae</taxon>
        <taxon>rosids</taxon>
        <taxon>fabids</taxon>
        <taxon>Fabales</taxon>
        <taxon>Fabaceae</taxon>
        <taxon>Papilionoideae</taxon>
        <taxon>50 kb inversion clade</taxon>
        <taxon>NPAAA clade</taxon>
        <taxon>indigoferoid/millettioid clade</taxon>
        <taxon>Phaseoleae</taxon>
        <taxon>Vigna</taxon>
    </lineage>
</organism>
<reference evidence="5" key="1">
    <citation type="journal article" date="2015" name="Proc. Natl. Acad. Sci. U.S.A.">
        <title>Genome sequencing of adzuki bean (Vigna angularis) provides insight into high starch and low fat accumulation and domestication.</title>
        <authorList>
            <person name="Yang K."/>
            <person name="Tian Z."/>
            <person name="Chen C."/>
            <person name="Luo L."/>
            <person name="Zhao B."/>
            <person name="Wang Z."/>
            <person name="Yu L."/>
            <person name="Li Y."/>
            <person name="Sun Y."/>
            <person name="Li W."/>
            <person name="Chen Y."/>
            <person name="Li Y."/>
            <person name="Zhang Y."/>
            <person name="Ai D."/>
            <person name="Zhao J."/>
            <person name="Shang C."/>
            <person name="Ma Y."/>
            <person name="Wu B."/>
            <person name="Wang M."/>
            <person name="Gao L."/>
            <person name="Sun D."/>
            <person name="Zhang P."/>
            <person name="Guo F."/>
            <person name="Wang W."/>
            <person name="Li Y."/>
            <person name="Wang J."/>
            <person name="Varshney R.K."/>
            <person name="Wang J."/>
            <person name="Ling H.Q."/>
            <person name="Wan P."/>
        </authorList>
    </citation>
    <scope>NUCLEOTIDE SEQUENCE</scope>
    <source>
        <strain evidence="5">cv. Jingnong 6</strain>
    </source>
</reference>
<dbReference type="AlphaFoldDB" id="A0A0L9VPN5"/>
<dbReference type="PANTHER" id="PTHR45966">
    <property type="entry name" value="GDSL-LIKE LIPASE/ACYLHYDROLASE"/>
    <property type="match status" value="1"/>
</dbReference>
<feature type="chain" id="PRO_5005596851" evidence="3">
    <location>
        <begin position="23"/>
        <end position="450"/>
    </location>
</feature>
<protein>
    <submittedName>
        <fullName evidence="4">Uncharacterized protein</fullName>
    </submittedName>
</protein>
<accession>A0A0L9VPN5</accession>
<sequence length="450" mass="50601">MATLRVFVVLVLFILNIHHSHSEKSTCPSENEQPMFIFGDSLYDSGNNNYIPTSPIFQGNFPPYGETFFNYPTGRLSDGRLITDFIADYAELSHISRLFLDPRRLNSYTNGVNFASAGAGALPETNPGLVIDMRTQGLYFTRVSRQLRQQLGELKARRLLSTAVYLFSIGSNDYASPFYTNPMNVTVPYPPRNFVDFVIGNITTVIKVINLRTQGLYFTRVSKQLRQQFGEHKAKRLLSTAVYLFSIASNDYASPFIKNPMNVTLPYSPEKFVDFVIGNITTVIKGIYNEGGRKFAFLNVAPLSCAPLLRTFVNGTTVEACLQAQPSALARLHNIVLSRSFQNLEKQLSGFKYSIFNFYDAILELVKYPSKYGFREGSVACCGGGPYRGDYSCGGKRGIEEFELCSDPGENVFFDSLHPSEKAAEHFAQLMWNGNRDVIESYNLKQLFNF</sequence>
<evidence type="ECO:0000313" key="4">
    <source>
        <dbReference type="EMBL" id="KOM57016.1"/>
    </source>
</evidence>
<dbReference type="Pfam" id="PF00657">
    <property type="entry name" value="Lipase_GDSL"/>
    <property type="match status" value="2"/>
</dbReference>
<dbReference type="InterPro" id="IPR035669">
    <property type="entry name" value="SGNH_plant_lipase-like"/>
</dbReference>
<dbReference type="Proteomes" id="UP000053144">
    <property type="component" value="Chromosome 11"/>
</dbReference>